<evidence type="ECO:0000256" key="10">
    <source>
        <dbReference type="ARBA" id="ARBA00055215"/>
    </source>
</evidence>
<dbReference type="GO" id="GO:0005634">
    <property type="term" value="C:nucleus"/>
    <property type="evidence" value="ECO:0007669"/>
    <property type="project" value="UniProtKB-SubCell"/>
</dbReference>
<dbReference type="GO" id="GO:0004879">
    <property type="term" value="F:nuclear receptor activity"/>
    <property type="evidence" value="ECO:0007669"/>
    <property type="project" value="TreeGrafter"/>
</dbReference>
<keyword evidence="4" id="KW-0862">Zinc</keyword>
<dbReference type="SUPFAM" id="SSF57716">
    <property type="entry name" value="Glucocorticoid receptor-like (DNA-binding domain)"/>
    <property type="match status" value="1"/>
</dbReference>
<feature type="region of interest" description="Disordered" evidence="13">
    <location>
        <begin position="227"/>
        <end position="249"/>
    </location>
</feature>
<feature type="compositionally biased region" description="Polar residues" evidence="13">
    <location>
        <begin position="237"/>
        <end position="249"/>
    </location>
</feature>
<dbReference type="Proteomes" id="UP001153636">
    <property type="component" value="Chromosome 8"/>
</dbReference>
<keyword evidence="16" id="KW-1185">Reference proteome</keyword>
<dbReference type="OrthoDB" id="8832025at2759"/>
<feature type="region of interest" description="Disordered" evidence="13">
    <location>
        <begin position="157"/>
        <end position="185"/>
    </location>
</feature>
<comment type="subcellular location">
    <subcellularLocation>
        <location evidence="1">Nucleus</location>
    </subcellularLocation>
</comment>
<protein>
    <recommendedName>
        <fullName evidence="11">Probable nuclear hormone receptor HR3</fullName>
    </recommendedName>
    <alternativeName>
        <fullName evidence="12">Nuclear receptor subfamily 1 group F member 4</fullName>
    </alternativeName>
</protein>
<feature type="non-terminal residue" evidence="15">
    <location>
        <position position="249"/>
    </location>
</feature>
<keyword evidence="6" id="KW-0238">DNA-binding</keyword>
<sequence length="249" mass="27731">MDSFPEIFGTGDTWSTSTDSREVVRGDKVSSADSTTPPPQNLEDKEDRKSANSIRAQIEIIPCKVCGDKSSGVHYGVITCEGCKGFFRRSQSSVVNYQCPRNKNCVVDRVNRNRCQYCRLQKCLRLGMSRDAVKFGRMSKKQREKVEDEVRFHRAQLRAQSDSAPDSSVFDPPSQSTGDQLHYNNGYPYSSSDVGAYTPYYTGQTQVQPNSMGYDISADYVDSTTAYDPRPGLDPLSDNSTLMTSMVTA</sequence>
<dbReference type="CDD" id="cd06968">
    <property type="entry name" value="NR_DBD_ROR"/>
    <property type="match status" value="1"/>
</dbReference>
<evidence type="ECO:0000256" key="5">
    <source>
        <dbReference type="ARBA" id="ARBA00023015"/>
    </source>
</evidence>
<dbReference type="PROSITE" id="PS51030">
    <property type="entry name" value="NUCLEAR_REC_DBD_2"/>
    <property type="match status" value="1"/>
</dbReference>
<feature type="compositionally biased region" description="Basic and acidic residues" evidence="13">
    <location>
        <begin position="19"/>
        <end position="30"/>
    </location>
</feature>
<evidence type="ECO:0000256" key="1">
    <source>
        <dbReference type="ARBA" id="ARBA00004123"/>
    </source>
</evidence>
<keyword evidence="8" id="KW-0675">Receptor</keyword>
<name>A0A9P0GFI2_9CUCU</name>
<dbReference type="Gene3D" id="3.30.50.10">
    <property type="entry name" value="Erythroid Transcription Factor GATA-1, subunit A"/>
    <property type="match status" value="1"/>
</dbReference>
<evidence type="ECO:0000256" key="11">
    <source>
        <dbReference type="ARBA" id="ARBA00072676"/>
    </source>
</evidence>
<accession>A0A9P0GFI2</accession>
<dbReference type="InterPro" id="IPR044101">
    <property type="entry name" value="NR_DBD_ROR"/>
</dbReference>
<dbReference type="EMBL" id="OV651820">
    <property type="protein sequence ID" value="CAH1113975.1"/>
    <property type="molecule type" value="Genomic_DNA"/>
</dbReference>
<evidence type="ECO:0000256" key="9">
    <source>
        <dbReference type="ARBA" id="ARBA00023242"/>
    </source>
</evidence>
<dbReference type="InterPro" id="IPR001628">
    <property type="entry name" value="Znf_hrmn_rcpt"/>
</dbReference>
<evidence type="ECO:0000256" key="3">
    <source>
        <dbReference type="ARBA" id="ARBA00022771"/>
    </source>
</evidence>
<gene>
    <name evidence="15" type="ORF">PSYICH_LOCUS14174</name>
</gene>
<dbReference type="FunFam" id="3.30.50.10:FF:000003">
    <property type="entry name" value="Nuclear orphan receptor ROR-beta"/>
    <property type="match status" value="1"/>
</dbReference>
<evidence type="ECO:0000256" key="13">
    <source>
        <dbReference type="SAM" id="MobiDB-lite"/>
    </source>
</evidence>
<reference evidence="15" key="1">
    <citation type="submission" date="2022-01" db="EMBL/GenBank/DDBJ databases">
        <authorList>
            <person name="King R."/>
        </authorList>
    </citation>
    <scope>NUCLEOTIDE SEQUENCE</scope>
</reference>
<feature type="compositionally biased region" description="Low complexity" evidence="13">
    <location>
        <begin position="9"/>
        <end position="18"/>
    </location>
</feature>
<dbReference type="GO" id="GO:0000978">
    <property type="term" value="F:RNA polymerase II cis-regulatory region sequence-specific DNA binding"/>
    <property type="evidence" value="ECO:0007669"/>
    <property type="project" value="TreeGrafter"/>
</dbReference>
<feature type="region of interest" description="Disordered" evidence="13">
    <location>
        <begin position="1"/>
        <end position="49"/>
    </location>
</feature>
<dbReference type="PANTHER" id="PTHR45805">
    <property type="entry name" value="NUCLEAR HORMONE RECEPTOR HR3-RELATED"/>
    <property type="match status" value="1"/>
</dbReference>
<keyword evidence="7" id="KW-0804">Transcription</keyword>
<proteinExistence type="predicted"/>
<organism evidence="15 16">
    <name type="scientific">Psylliodes chrysocephalus</name>
    <dbReference type="NCBI Taxonomy" id="3402493"/>
    <lineage>
        <taxon>Eukaryota</taxon>
        <taxon>Metazoa</taxon>
        <taxon>Ecdysozoa</taxon>
        <taxon>Arthropoda</taxon>
        <taxon>Hexapoda</taxon>
        <taxon>Insecta</taxon>
        <taxon>Pterygota</taxon>
        <taxon>Neoptera</taxon>
        <taxon>Endopterygota</taxon>
        <taxon>Coleoptera</taxon>
        <taxon>Polyphaga</taxon>
        <taxon>Cucujiformia</taxon>
        <taxon>Chrysomeloidea</taxon>
        <taxon>Chrysomelidae</taxon>
        <taxon>Galerucinae</taxon>
        <taxon>Alticini</taxon>
        <taxon>Psylliodes</taxon>
    </lineage>
</organism>
<dbReference type="AlphaFoldDB" id="A0A9P0GFI2"/>
<dbReference type="PANTHER" id="PTHR45805:SF2">
    <property type="entry name" value="NUCLEAR HORMONE RECEPTOR HR3-RELATED"/>
    <property type="match status" value="1"/>
</dbReference>
<dbReference type="GO" id="GO:0008270">
    <property type="term" value="F:zinc ion binding"/>
    <property type="evidence" value="ECO:0007669"/>
    <property type="project" value="UniProtKB-KW"/>
</dbReference>
<dbReference type="SMART" id="SM00399">
    <property type="entry name" value="ZnF_C4"/>
    <property type="match status" value="1"/>
</dbReference>
<dbReference type="PROSITE" id="PS00031">
    <property type="entry name" value="NUCLEAR_REC_DBD_1"/>
    <property type="match status" value="1"/>
</dbReference>
<comment type="function">
    <text evidence="10">Putative receptor whose ligand is not yet known.</text>
</comment>
<feature type="domain" description="Nuclear receptor" evidence="14">
    <location>
        <begin position="60"/>
        <end position="135"/>
    </location>
</feature>
<evidence type="ECO:0000256" key="7">
    <source>
        <dbReference type="ARBA" id="ARBA00023163"/>
    </source>
</evidence>
<keyword evidence="2" id="KW-0479">Metal-binding</keyword>
<evidence type="ECO:0000256" key="8">
    <source>
        <dbReference type="ARBA" id="ARBA00023170"/>
    </source>
</evidence>
<evidence type="ECO:0000256" key="12">
    <source>
        <dbReference type="ARBA" id="ARBA00077334"/>
    </source>
</evidence>
<dbReference type="PRINTS" id="PR00047">
    <property type="entry name" value="STROIDFINGER"/>
</dbReference>
<dbReference type="InterPro" id="IPR013088">
    <property type="entry name" value="Znf_NHR/GATA"/>
</dbReference>
<dbReference type="Pfam" id="PF00105">
    <property type="entry name" value="zf-C4"/>
    <property type="match status" value="1"/>
</dbReference>
<keyword evidence="9" id="KW-0539">Nucleus</keyword>
<evidence type="ECO:0000313" key="16">
    <source>
        <dbReference type="Proteomes" id="UP001153636"/>
    </source>
</evidence>
<evidence type="ECO:0000256" key="6">
    <source>
        <dbReference type="ARBA" id="ARBA00023125"/>
    </source>
</evidence>
<evidence type="ECO:0000256" key="4">
    <source>
        <dbReference type="ARBA" id="ARBA00022833"/>
    </source>
</evidence>
<keyword evidence="5" id="KW-0805">Transcription regulation</keyword>
<evidence type="ECO:0000313" key="15">
    <source>
        <dbReference type="EMBL" id="CAH1113975.1"/>
    </source>
</evidence>
<evidence type="ECO:0000256" key="2">
    <source>
        <dbReference type="ARBA" id="ARBA00022723"/>
    </source>
</evidence>
<evidence type="ECO:0000259" key="14">
    <source>
        <dbReference type="PROSITE" id="PS51030"/>
    </source>
</evidence>
<keyword evidence="3" id="KW-0863">Zinc-finger</keyword>
<feature type="compositionally biased region" description="Polar residues" evidence="13">
    <location>
        <begin position="173"/>
        <end position="185"/>
    </location>
</feature>